<proteinExistence type="predicted"/>
<accession>A0A0V0TUN3</accession>
<keyword evidence="2" id="KW-1185">Reference proteome</keyword>
<dbReference type="AlphaFoldDB" id="A0A0V0TUN3"/>
<protein>
    <submittedName>
        <fullName evidence="1">Uncharacterized protein</fullName>
    </submittedName>
</protein>
<evidence type="ECO:0000313" key="2">
    <source>
        <dbReference type="Proteomes" id="UP000055048"/>
    </source>
</evidence>
<reference evidence="1 2" key="1">
    <citation type="submission" date="2015-01" db="EMBL/GenBank/DDBJ databases">
        <title>Evolution of Trichinella species and genotypes.</title>
        <authorList>
            <person name="Korhonen P.K."/>
            <person name="Edoardo P."/>
            <person name="Giuseppe L.R."/>
            <person name="Gasser R.B."/>
        </authorList>
    </citation>
    <scope>NUCLEOTIDE SEQUENCE [LARGE SCALE GENOMIC DNA]</scope>
    <source>
        <strain evidence="1">ISS417</strain>
    </source>
</reference>
<organism evidence="1 2">
    <name type="scientific">Trichinella murrelli</name>
    <dbReference type="NCBI Taxonomy" id="144512"/>
    <lineage>
        <taxon>Eukaryota</taxon>
        <taxon>Metazoa</taxon>
        <taxon>Ecdysozoa</taxon>
        <taxon>Nematoda</taxon>
        <taxon>Enoplea</taxon>
        <taxon>Dorylaimia</taxon>
        <taxon>Trichinellida</taxon>
        <taxon>Trichinellidae</taxon>
        <taxon>Trichinella</taxon>
    </lineage>
</organism>
<name>A0A0V0TUN3_9BILA</name>
<sequence>METYIVEDIIQESGFRILSKETTETCKRRQCGYCRRRKRTCVSGLNTAVYGGDECGECAFLLL</sequence>
<dbReference type="EMBL" id="JYDJ01000135">
    <property type="protein sequence ID" value="KRX42765.1"/>
    <property type="molecule type" value="Genomic_DNA"/>
</dbReference>
<evidence type="ECO:0000313" key="1">
    <source>
        <dbReference type="EMBL" id="KRX42765.1"/>
    </source>
</evidence>
<dbReference type="Proteomes" id="UP000055048">
    <property type="component" value="Unassembled WGS sequence"/>
</dbReference>
<gene>
    <name evidence="1" type="ORF">T05_7325</name>
</gene>
<comment type="caution">
    <text evidence="1">The sequence shown here is derived from an EMBL/GenBank/DDBJ whole genome shotgun (WGS) entry which is preliminary data.</text>
</comment>